<dbReference type="Pfam" id="PF07358">
    <property type="entry name" value="DUF1482"/>
    <property type="match status" value="1"/>
</dbReference>
<protein>
    <recommendedName>
        <fullName evidence="3">DUF1482 family protein</fullName>
    </recommendedName>
</protein>
<dbReference type="KEGG" id="ecv:APECO1_1047"/>
<name>A0A0H2Z028_ECOK1</name>
<dbReference type="InterPro" id="IPR009954">
    <property type="entry name" value="DUF1482"/>
</dbReference>
<gene>
    <name evidence="1" type="ORF">APECO1_1047</name>
</gene>
<keyword evidence="2" id="KW-1185">Reference proteome</keyword>
<evidence type="ECO:0000313" key="2">
    <source>
        <dbReference type="Proteomes" id="UP000008216"/>
    </source>
</evidence>
<dbReference type="HOGENOM" id="CLU_192090_1_0_6"/>
<evidence type="ECO:0000313" key="1">
    <source>
        <dbReference type="EMBL" id="ABJ01351.1"/>
    </source>
</evidence>
<reference evidence="1 2" key="1">
    <citation type="journal article" date="2007" name="J. Bacteriol.">
        <title>The genome sequence of avian pathogenic Escherichia coli strain O1:K1:H7 shares strong similarities with human extraintestinal pathogenic E. coli genomes.</title>
        <authorList>
            <person name="Johnson T.J."/>
            <person name="Kariyawasam S."/>
            <person name="Wannemuehler Y."/>
            <person name="Mangiamele P."/>
            <person name="Johnson S.J."/>
            <person name="Doetkott C."/>
            <person name="Skyberg J.A."/>
            <person name="Lynne A.M."/>
            <person name="Johnson J.R."/>
            <person name="Nolan L.K."/>
        </authorList>
    </citation>
    <scope>NUCLEOTIDE SEQUENCE [LARGE SCALE GENOMIC DNA]</scope>
    <source>
        <strain evidence="1">APEC O1</strain>
    </source>
</reference>
<accession>A0A0H2Z028</accession>
<sequence>MHCFNAGPFTPDAKRTLAMNTAVALTLTVFLNTGEPVDVVTGIYGSMKECMAAAAEQKIPGNCYPVEKVIRMDNNEIPAGLKTAP</sequence>
<organism evidence="1 2">
    <name type="scientific">Escherichia coli O1:K1 / APEC</name>
    <dbReference type="NCBI Taxonomy" id="405955"/>
    <lineage>
        <taxon>Bacteria</taxon>
        <taxon>Pseudomonadati</taxon>
        <taxon>Pseudomonadota</taxon>
        <taxon>Gammaproteobacteria</taxon>
        <taxon>Enterobacterales</taxon>
        <taxon>Enterobacteriaceae</taxon>
        <taxon>Escherichia</taxon>
    </lineage>
</organism>
<dbReference type="Proteomes" id="UP000008216">
    <property type="component" value="Chromosome"/>
</dbReference>
<dbReference type="EMBL" id="CP000468">
    <property type="protein sequence ID" value="ABJ01351.1"/>
    <property type="molecule type" value="Genomic_DNA"/>
</dbReference>
<dbReference type="AlphaFoldDB" id="A0A0H2Z028"/>
<proteinExistence type="predicted"/>
<evidence type="ECO:0008006" key="3">
    <source>
        <dbReference type="Google" id="ProtNLM"/>
    </source>
</evidence>